<evidence type="ECO:0000313" key="3">
    <source>
        <dbReference type="Proteomes" id="UP000325672"/>
    </source>
</evidence>
<accession>A0A5N6SJD8</accession>
<name>A0A5N6SJD8_ASPPS</name>
<evidence type="ECO:0000256" key="1">
    <source>
        <dbReference type="SAM" id="Phobius"/>
    </source>
</evidence>
<organism evidence="2 3">
    <name type="scientific">Aspergillus pseudotamarii</name>
    <dbReference type="NCBI Taxonomy" id="132259"/>
    <lineage>
        <taxon>Eukaryota</taxon>
        <taxon>Fungi</taxon>
        <taxon>Dikarya</taxon>
        <taxon>Ascomycota</taxon>
        <taxon>Pezizomycotina</taxon>
        <taxon>Eurotiomycetes</taxon>
        <taxon>Eurotiomycetidae</taxon>
        <taxon>Eurotiales</taxon>
        <taxon>Aspergillaceae</taxon>
        <taxon>Aspergillus</taxon>
        <taxon>Aspergillus subgen. Circumdati</taxon>
    </lineage>
</organism>
<evidence type="ECO:0000313" key="2">
    <source>
        <dbReference type="EMBL" id="KAE8133870.1"/>
    </source>
</evidence>
<gene>
    <name evidence="2" type="ORF">BDV38DRAFT_178061</name>
</gene>
<keyword evidence="1" id="KW-0812">Transmembrane</keyword>
<keyword evidence="1" id="KW-1133">Transmembrane helix</keyword>
<dbReference type="GeneID" id="43636244"/>
<sequence>MSRQSRLKRGPLSLGDRPFLTEYGERCRERGQQFSRMPAGGTRLVIVSRITAGCLSLTQVLMVYIFYALIQSRLAMPSIFTIIMTSLQETVLPHGVLVPTDLSILHASKFAWPYYDFRAGVC</sequence>
<keyword evidence="3" id="KW-1185">Reference proteome</keyword>
<keyword evidence="1" id="KW-0472">Membrane</keyword>
<proteinExistence type="predicted"/>
<feature type="transmembrane region" description="Helical" evidence="1">
    <location>
        <begin position="46"/>
        <end position="70"/>
    </location>
</feature>
<dbReference type="RefSeq" id="XP_031909933.1">
    <property type="nucleotide sequence ID" value="XM_032052034.1"/>
</dbReference>
<dbReference type="EMBL" id="ML743610">
    <property type="protein sequence ID" value="KAE8133870.1"/>
    <property type="molecule type" value="Genomic_DNA"/>
</dbReference>
<protein>
    <submittedName>
        <fullName evidence="2">Uncharacterized protein</fullName>
    </submittedName>
</protein>
<dbReference type="AlphaFoldDB" id="A0A5N6SJD8"/>
<dbReference type="Proteomes" id="UP000325672">
    <property type="component" value="Unassembled WGS sequence"/>
</dbReference>
<reference evidence="2 3" key="1">
    <citation type="submission" date="2019-04" db="EMBL/GenBank/DDBJ databases">
        <title>Friends and foes A comparative genomics study of 23 Aspergillus species from section Flavi.</title>
        <authorList>
            <consortium name="DOE Joint Genome Institute"/>
            <person name="Kjaerbolling I."/>
            <person name="Vesth T."/>
            <person name="Frisvad J.C."/>
            <person name="Nybo J.L."/>
            <person name="Theobald S."/>
            <person name="Kildgaard S."/>
            <person name="Isbrandt T."/>
            <person name="Kuo A."/>
            <person name="Sato A."/>
            <person name="Lyhne E.K."/>
            <person name="Kogle M.E."/>
            <person name="Wiebenga A."/>
            <person name="Kun R.S."/>
            <person name="Lubbers R.J."/>
            <person name="Makela M.R."/>
            <person name="Barry K."/>
            <person name="Chovatia M."/>
            <person name="Clum A."/>
            <person name="Daum C."/>
            <person name="Haridas S."/>
            <person name="He G."/>
            <person name="LaButti K."/>
            <person name="Lipzen A."/>
            <person name="Mondo S."/>
            <person name="Riley R."/>
            <person name="Salamov A."/>
            <person name="Simmons B.A."/>
            <person name="Magnuson J.K."/>
            <person name="Henrissat B."/>
            <person name="Mortensen U.H."/>
            <person name="Larsen T.O."/>
            <person name="Devries R.P."/>
            <person name="Grigoriev I.V."/>
            <person name="Machida M."/>
            <person name="Baker S.E."/>
            <person name="Andersen M.R."/>
        </authorList>
    </citation>
    <scope>NUCLEOTIDE SEQUENCE [LARGE SCALE GENOMIC DNA]</scope>
    <source>
        <strain evidence="2 3">CBS 117625</strain>
    </source>
</reference>